<evidence type="ECO:0000313" key="3">
    <source>
        <dbReference type="Proteomes" id="UP000026960"/>
    </source>
</evidence>
<feature type="region of interest" description="Disordered" evidence="1">
    <location>
        <begin position="90"/>
        <end position="116"/>
    </location>
</feature>
<dbReference type="HOGENOM" id="CLU_988267_0_0_1"/>
<sequence length="309" mass="33477">MPLHDLHSRLSRWPRPFRLSLSSGSLQALSRDHLRAGHGVTSASASGSVASAATRDSANAEGLRPSWLSASVLSHGSVPSAATRNSYAVDVATSRGSPPSPPPPPEEARFARSTRGKLGGKCGIDCFGAKKMMESGPVLAANRVWRDAYGVSTEKWTTKVEIKVKNVSEHANHPSKMETLVSSFCDPQAYRFDAAKNEHYVCGFAKSVESIPRSTYLKLKYETVDVVCMKLFLVNLEARLYTEAEGDIGAKEPDPEMYEDPDVVREAFEMQARLQRIAGSIDGDESSSSAGSSLGMSVDSDWSLKYSGR</sequence>
<name>A0A0D3GG24_9ORYZ</name>
<reference evidence="2" key="1">
    <citation type="journal article" date="2009" name="Rice">
        <title>De Novo Next Generation Sequencing of Plant Genomes.</title>
        <authorList>
            <person name="Rounsley S."/>
            <person name="Marri P.R."/>
            <person name="Yu Y."/>
            <person name="He R."/>
            <person name="Sisneros N."/>
            <person name="Goicoechea J.L."/>
            <person name="Lee S.J."/>
            <person name="Angelova A."/>
            <person name="Kudrna D."/>
            <person name="Luo M."/>
            <person name="Affourtit J."/>
            <person name="Desany B."/>
            <person name="Knight J."/>
            <person name="Niazi F."/>
            <person name="Egholm M."/>
            <person name="Wing R.A."/>
        </authorList>
    </citation>
    <scope>NUCLEOTIDE SEQUENCE [LARGE SCALE GENOMIC DNA]</scope>
    <source>
        <strain evidence="2">cv. IRGC 105608</strain>
    </source>
</reference>
<feature type="region of interest" description="Disordered" evidence="1">
    <location>
        <begin position="278"/>
        <end position="309"/>
    </location>
</feature>
<dbReference type="Gramene" id="OBART06G13130.1">
    <property type="protein sequence ID" value="OBART06G13130.1"/>
    <property type="gene ID" value="OBART06G13130"/>
</dbReference>
<protein>
    <submittedName>
        <fullName evidence="2">Uncharacterized protein</fullName>
    </submittedName>
</protein>
<feature type="compositionally biased region" description="Low complexity" evidence="1">
    <location>
        <begin position="286"/>
        <end position="300"/>
    </location>
</feature>
<accession>A0A0D3GG24</accession>
<proteinExistence type="predicted"/>
<reference evidence="2" key="2">
    <citation type="submission" date="2015-03" db="UniProtKB">
        <authorList>
            <consortium name="EnsemblPlants"/>
        </authorList>
    </citation>
    <scope>IDENTIFICATION</scope>
</reference>
<dbReference type="eggNOG" id="ENOG502R4TI">
    <property type="taxonomic scope" value="Eukaryota"/>
</dbReference>
<keyword evidence="3" id="KW-1185">Reference proteome</keyword>
<dbReference type="Proteomes" id="UP000026960">
    <property type="component" value="Chromosome 6"/>
</dbReference>
<organism evidence="2">
    <name type="scientific">Oryza barthii</name>
    <dbReference type="NCBI Taxonomy" id="65489"/>
    <lineage>
        <taxon>Eukaryota</taxon>
        <taxon>Viridiplantae</taxon>
        <taxon>Streptophyta</taxon>
        <taxon>Embryophyta</taxon>
        <taxon>Tracheophyta</taxon>
        <taxon>Spermatophyta</taxon>
        <taxon>Magnoliopsida</taxon>
        <taxon>Liliopsida</taxon>
        <taxon>Poales</taxon>
        <taxon>Poaceae</taxon>
        <taxon>BOP clade</taxon>
        <taxon>Oryzoideae</taxon>
        <taxon>Oryzeae</taxon>
        <taxon>Oryzinae</taxon>
        <taxon>Oryza</taxon>
    </lineage>
</organism>
<dbReference type="AlphaFoldDB" id="A0A0D3GG24"/>
<dbReference type="PaxDb" id="65489-OBART06G13130.1"/>
<dbReference type="EnsemblPlants" id="OBART06G13130.1">
    <property type="protein sequence ID" value="OBART06G13130.1"/>
    <property type="gene ID" value="OBART06G13130"/>
</dbReference>
<evidence type="ECO:0000313" key="2">
    <source>
        <dbReference type="EnsemblPlants" id="OBART06G13130.1"/>
    </source>
</evidence>
<evidence type="ECO:0000256" key="1">
    <source>
        <dbReference type="SAM" id="MobiDB-lite"/>
    </source>
</evidence>